<dbReference type="OrthoDB" id="2320332at2759"/>
<dbReference type="InterPro" id="IPR023393">
    <property type="entry name" value="START-like_dom_sf"/>
</dbReference>
<dbReference type="SUPFAM" id="SSF55961">
    <property type="entry name" value="Bet v1-like"/>
    <property type="match status" value="1"/>
</dbReference>
<dbReference type="Proteomes" id="UP000076154">
    <property type="component" value="Unassembled WGS sequence"/>
</dbReference>
<name>A0A369JE31_HYPMA</name>
<dbReference type="InterPro" id="IPR015075">
    <property type="entry name" value="AtaL"/>
</dbReference>
<keyword evidence="2" id="KW-1185">Reference proteome</keyword>
<dbReference type="AlphaFoldDB" id="A0A369JE31"/>
<organism evidence="1 2">
    <name type="scientific">Hypsizygus marmoreus</name>
    <name type="common">White beech mushroom</name>
    <name type="synonym">Agaricus marmoreus</name>
    <dbReference type="NCBI Taxonomy" id="39966"/>
    <lineage>
        <taxon>Eukaryota</taxon>
        <taxon>Fungi</taxon>
        <taxon>Dikarya</taxon>
        <taxon>Basidiomycota</taxon>
        <taxon>Agaricomycotina</taxon>
        <taxon>Agaricomycetes</taxon>
        <taxon>Agaricomycetidae</taxon>
        <taxon>Agaricales</taxon>
        <taxon>Tricholomatineae</taxon>
        <taxon>Lyophyllaceae</taxon>
        <taxon>Hypsizygus</taxon>
    </lineage>
</organism>
<gene>
    <name evidence="1" type="ORF">Hypma_013252</name>
</gene>
<reference evidence="1" key="1">
    <citation type="submission" date="2018-04" db="EMBL/GenBank/DDBJ databases">
        <title>Whole genome sequencing of Hypsizygus marmoreus.</title>
        <authorList>
            <person name="Choi I.-G."/>
            <person name="Min B."/>
            <person name="Kim J.-G."/>
            <person name="Kim S."/>
            <person name="Oh Y.-L."/>
            <person name="Kong W.-S."/>
            <person name="Park H."/>
            <person name="Jeong J."/>
            <person name="Song E.-S."/>
        </authorList>
    </citation>
    <scope>NUCLEOTIDE SEQUENCE [LARGE SCALE GENOMIC DNA]</scope>
    <source>
        <strain evidence="1">51987-8</strain>
    </source>
</reference>
<evidence type="ECO:0000313" key="1">
    <source>
        <dbReference type="EMBL" id="RDB19592.1"/>
    </source>
</evidence>
<evidence type="ECO:0008006" key="3">
    <source>
        <dbReference type="Google" id="ProtNLM"/>
    </source>
</evidence>
<dbReference type="Gene3D" id="3.30.530.20">
    <property type="match status" value="1"/>
</dbReference>
<evidence type="ECO:0000313" key="2">
    <source>
        <dbReference type="Proteomes" id="UP000076154"/>
    </source>
</evidence>
<dbReference type="EMBL" id="LUEZ02000077">
    <property type="protein sequence ID" value="RDB19592.1"/>
    <property type="molecule type" value="Genomic_DNA"/>
</dbReference>
<dbReference type="STRING" id="39966.A0A369JE31"/>
<proteinExistence type="predicted"/>
<accession>A0A369JE31</accession>
<sequence length="153" mass="16675">MPKPNFAASRLVNPPGASPVLTEGQVWKGLGIKARNPQTFVPVITSCEIVHDDGNKLVRSVRFGEAEPVTESIDLYESTIAYFEIASKDIHITNILSYDADGELVLTFSFANGIPGYDPGEALPEPKELNKRIGGGVEHTIDRIRELVKEGTI</sequence>
<protein>
    <recommendedName>
        <fullName evidence="3">DUF1857 domain-containing protein</fullName>
    </recommendedName>
</protein>
<dbReference type="Pfam" id="PF08982">
    <property type="entry name" value="AtaL"/>
    <property type="match status" value="1"/>
</dbReference>
<dbReference type="InParanoid" id="A0A369JE31"/>
<comment type="caution">
    <text evidence="1">The sequence shown here is derived from an EMBL/GenBank/DDBJ whole genome shotgun (WGS) entry which is preliminary data.</text>
</comment>